<evidence type="ECO:0000259" key="1">
    <source>
        <dbReference type="Pfam" id="PF07238"/>
    </source>
</evidence>
<protein>
    <submittedName>
        <fullName evidence="2">PilZ domain-containing protein</fullName>
    </submittedName>
</protein>
<evidence type="ECO:0000313" key="3">
    <source>
        <dbReference type="Proteomes" id="UP001595840"/>
    </source>
</evidence>
<dbReference type="Proteomes" id="UP001595840">
    <property type="component" value="Unassembled WGS sequence"/>
</dbReference>
<dbReference type="Gene3D" id="2.40.10.220">
    <property type="entry name" value="predicted glycosyltransferase like domains"/>
    <property type="match status" value="1"/>
</dbReference>
<organism evidence="2 3">
    <name type="scientific">Simiduia curdlanivorans</name>
    <dbReference type="NCBI Taxonomy" id="1492769"/>
    <lineage>
        <taxon>Bacteria</taxon>
        <taxon>Pseudomonadati</taxon>
        <taxon>Pseudomonadota</taxon>
        <taxon>Gammaproteobacteria</taxon>
        <taxon>Cellvibrionales</taxon>
        <taxon>Cellvibrionaceae</taxon>
        <taxon>Simiduia</taxon>
    </lineage>
</organism>
<name>A0ABV8V7R4_9GAMM</name>
<dbReference type="InterPro" id="IPR009875">
    <property type="entry name" value="PilZ_domain"/>
</dbReference>
<dbReference type="EMBL" id="JBHSCX010000015">
    <property type="protein sequence ID" value="MFC4363167.1"/>
    <property type="molecule type" value="Genomic_DNA"/>
</dbReference>
<keyword evidence="3" id="KW-1185">Reference proteome</keyword>
<dbReference type="Pfam" id="PF07238">
    <property type="entry name" value="PilZ"/>
    <property type="match status" value="1"/>
</dbReference>
<accession>A0ABV8V7R4</accession>
<dbReference type="RefSeq" id="WP_290264977.1">
    <property type="nucleotide sequence ID" value="NZ_JAUFQG010000006.1"/>
</dbReference>
<feature type="domain" description="PilZ" evidence="1">
    <location>
        <begin position="10"/>
        <end position="99"/>
    </location>
</feature>
<gene>
    <name evidence="2" type="ORF">ACFOX3_12690</name>
</gene>
<dbReference type="SUPFAM" id="SSF141371">
    <property type="entry name" value="PilZ domain-like"/>
    <property type="match status" value="1"/>
</dbReference>
<comment type="caution">
    <text evidence="2">The sequence shown here is derived from an EMBL/GenBank/DDBJ whole genome shotgun (WGS) entry which is preliminary data.</text>
</comment>
<sequence length="102" mass="11028">MSLANRAYSEKRNFIRMRVDSPVDIELTDDDGHINGICCELSGGGMSVEVDRALPVGTQMTIVLSSSHGHSPMLKATARVARVSSGPNERCTLGLEIEQLLN</sequence>
<proteinExistence type="predicted"/>
<reference evidence="3" key="1">
    <citation type="journal article" date="2019" name="Int. J. Syst. Evol. Microbiol.">
        <title>The Global Catalogue of Microorganisms (GCM) 10K type strain sequencing project: providing services to taxonomists for standard genome sequencing and annotation.</title>
        <authorList>
            <consortium name="The Broad Institute Genomics Platform"/>
            <consortium name="The Broad Institute Genome Sequencing Center for Infectious Disease"/>
            <person name="Wu L."/>
            <person name="Ma J."/>
        </authorList>
    </citation>
    <scope>NUCLEOTIDE SEQUENCE [LARGE SCALE GENOMIC DNA]</scope>
    <source>
        <strain evidence="3">CECT 8570</strain>
    </source>
</reference>
<evidence type="ECO:0000313" key="2">
    <source>
        <dbReference type="EMBL" id="MFC4363167.1"/>
    </source>
</evidence>